<gene>
    <name evidence="1" type="ORF">QWZ16_16000</name>
    <name evidence="2" type="ORF">QWZ16_21960</name>
</gene>
<dbReference type="EMBL" id="JAUFQC010000027">
    <property type="protein sequence ID" value="MDN3612264.1"/>
    <property type="molecule type" value="Genomic_DNA"/>
</dbReference>
<evidence type="ECO:0000313" key="3">
    <source>
        <dbReference type="Proteomes" id="UP001238540"/>
    </source>
</evidence>
<dbReference type="Proteomes" id="UP001238540">
    <property type="component" value="Unassembled WGS sequence"/>
</dbReference>
<comment type="caution">
    <text evidence="1">The sequence shown here is derived from an EMBL/GenBank/DDBJ whole genome shotgun (WGS) entry which is preliminary data.</text>
</comment>
<evidence type="ECO:0000313" key="2">
    <source>
        <dbReference type="EMBL" id="MDN3612264.1"/>
    </source>
</evidence>
<accession>A0ABT8BVI4</accession>
<name>A0ABT8BVI4_9VIBR</name>
<evidence type="ECO:0000313" key="1">
    <source>
        <dbReference type="EMBL" id="MDN3611145.1"/>
    </source>
</evidence>
<sequence>MNNLARSNSLARVLTTFRVGWVSVATDADLLVTHGLSEVRAGGLL</sequence>
<protein>
    <submittedName>
        <fullName evidence="1">Uncharacterized protein</fullName>
    </submittedName>
</protein>
<proteinExistence type="predicted"/>
<dbReference type="RefSeq" id="WP_170882542.1">
    <property type="nucleotide sequence ID" value="NZ_JABEYA020000003.1"/>
</dbReference>
<organism evidence="1 3">
    <name type="scientific">Vibrio ostreicida</name>
    <dbReference type="NCBI Taxonomy" id="526588"/>
    <lineage>
        <taxon>Bacteria</taxon>
        <taxon>Pseudomonadati</taxon>
        <taxon>Pseudomonadota</taxon>
        <taxon>Gammaproteobacteria</taxon>
        <taxon>Vibrionales</taxon>
        <taxon>Vibrionaceae</taxon>
        <taxon>Vibrio</taxon>
    </lineage>
</organism>
<keyword evidence="3" id="KW-1185">Reference proteome</keyword>
<reference evidence="1" key="3">
    <citation type="submission" date="2023-06" db="EMBL/GenBank/DDBJ databases">
        <authorList>
            <person name="Lucena T."/>
            <person name="Sun Q."/>
        </authorList>
    </citation>
    <scope>NUCLEOTIDE SEQUENCE</scope>
    <source>
        <strain evidence="1">CECT 7398</strain>
    </source>
</reference>
<dbReference type="EMBL" id="JAUFQC010000015">
    <property type="protein sequence ID" value="MDN3611145.1"/>
    <property type="molecule type" value="Genomic_DNA"/>
</dbReference>
<reference evidence="3" key="2">
    <citation type="journal article" date="2019" name="Int. J. Syst. Evol. Microbiol.">
        <title>The Global Catalogue of Microorganisms (GCM) 10K type strain sequencing project: providing services to taxonomists for standard genome sequencing and annotation.</title>
        <authorList>
            <consortium name="The Broad Institute Genomics Platform"/>
            <consortium name="The Broad Institute Genome Sequencing Center for Infectious Disease"/>
            <person name="Wu L."/>
            <person name="Ma J."/>
        </authorList>
    </citation>
    <scope>NUCLEOTIDE SEQUENCE [LARGE SCALE GENOMIC DNA]</scope>
    <source>
        <strain evidence="3">CECT 7398</strain>
    </source>
</reference>
<reference evidence="1" key="1">
    <citation type="journal article" date="2014" name="Int. J. Syst. Evol. Microbiol.">
        <title>Complete genome of a new Firmicutes species belonging to the dominant human colonic microbiota ('Ruminococcus bicirculans') reveals two chromosomes and a selective capacity to utilize plant glucans.</title>
        <authorList>
            <consortium name="NISC Comparative Sequencing Program"/>
            <person name="Wegmann U."/>
            <person name="Louis P."/>
            <person name="Goesmann A."/>
            <person name="Henrissat B."/>
            <person name="Duncan S.H."/>
            <person name="Flint H.J."/>
        </authorList>
    </citation>
    <scope>NUCLEOTIDE SEQUENCE</scope>
    <source>
        <strain evidence="1">CECT 7398</strain>
    </source>
</reference>